<dbReference type="Proteomes" id="UP000232003">
    <property type="component" value="Chromosome"/>
</dbReference>
<accession>A0A2K8T0C7</accession>
<reference evidence="1 2" key="1">
    <citation type="submission" date="2017-11" db="EMBL/GenBank/DDBJ databases">
        <title>Complete genome of a free-living desiccation-tolerant cyanobacterium and its photosynthetic adaptation to extreme terrestrial habitat.</title>
        <authorList>
            <person name="Shang J."/>
        </authorList>
    </citation>
    <scope>NUCLEOTIDE SEQUENCE [LARGE SCALE GENOMIC DNA]</scope>
    <source>
        <strain evidence="1 2">CCNUN1</strain>
    </source>
</reference>
<proteinExistence type="predicted"/>
<dbReference type="EMBL" id="CP024785">
    <property type="protein sequence ID" value="AUB41129.1"/>
    <property type="molecule type" value="Genomic_DNA"/>
</dbReference>
<sequence>MVKSEKNAQIGKVFADVDTTSEIYQLFESNFNASDRKLHI</sequence>
<name>A0A2K8T0C7_9NOSO</name>
<keyword evidence="2" id="KW-1185">Reference proteome</keyword>
<dbReference type="KEGG" id="nfl:COO91_07174"/>
<evidence type="ECO:0000313" key="1">
    <source>
        <dbReference type="EMBL" id="AUB41129.1"/>
    </source>
</evidence>
<evidence type="ECO:0000313" key="2">
    <source>
        <dbReference type="Proteomes" id="UP000232003"/>
    </source>
</evidence>
<protein>
    <submittedName>
        <fullName evidence="1">Uncharacterized protein</fullName>
    </submittedName>
</protein>
<dbReference type="AlphaFoldDB" id="A0A2K8T0C7"/>
<organism evidence="1 2">
    <name type="scientific">Nostoc flagelliforme CCNUN1</name>
    <dbReference type="NCBI Taxonomy" id="2038116"/>
    <lineage>
        <taxon>Bacteria</taxon>
        <taxon>Bacillati</taxon>
        <taxon>Cyanobacteriota</taxon>
        <taxon>Cyanophyceae</taxon>
        <taxon>Nostocales</taxon>
        <taxon>Nostocaceae</taxon>
        <taxon>Nostoc</taxon>
    </lineage>
</organism>
<gene>
    <name evidence="1" type="ORF">COO91_07174</name>
</gene>